<reference evidence="2" key="1">
    <citation type="submission" date="2025-08" db="UniProtKB">
        <authorList>
            <consortium name="RefSeq"/>
        </authorList>
    </citation>
    <scope>IDENTIFICATION</scope>
    <source>
        <tissue evidence="2">Tentacle</tissue>
    </source>
</reference>
<dbReference type="KEGG" id="aten:116307509"/>
<gene>
    <name evidence="2" type="primary">LOC116307509</name>
</gene>
<keyword evidence="1" id="KW-1185">Reference proteome</keyword>
<evidence type="ECO:0000313" key="2">
    <source>
        <dbReference type="RefSeq" id="XP_031573642.1"/>
    </source>
</evidence>
<dbReference type="RefSeq" id="XP_031573642.1">
    <property type="nucleotide sequence ID" value="XM_031717782.1"/>
</dbReference>
<evidence type="ECO:0000313" key="1">
    <source>
        <dbReference type="Proteomes" id="UP000515163"/>
    </source>
</evidence>
<accession>A0A6P8J242</accession>
<sequence>MEADDVHHISLYNHLEEQELIPFEGCSRGSIGTKDQLLIDKAVLRSAKRRHKNLEMVWVDYKKAYDFVPHSWIIASLENIKAQPSIVGFMKRAMSQWRTELRLDGESCGHSEIKRGIFQGRLDVTVTIHHMSHTIDVHTEQHKERLQVEQW</sequence>
<name>A0A6P8J242_ACTTE</name>
<dbReference type="InParanoid" id="A0A6P8J242"/>
<dbReference type="PANTHER" id="PTHR35450:SF2">
    <property type="entry name" value="REVERSE TRANSCRIPTASE DOMAIN-CONTAINING PROTEIN"/>
    <property type="match status" value="1"/>
</dbReference>
<dbReference type="PANTHER" id="PTHR35450">
    <property type="entry name" value="REVERSE TRANSCRIPTASE DOMAIN-CONTAINING PROTEIN"/>
    <property type="match status" value="1"/>
</dbReference>
<dbReference type="Proteomes" id="UP000515163">
    <property type="component" value="Unplaced"/>
</dbReference>
<dbReference type="AlphaFoldDB" id="A0A6P8J242"/>
<proteinExistence type="predicted"/>
<dbReference type="OrthoDB" id="5981790at2759"/>
<protein>
    <submittedName>
        <fullName evidence="2">Uncharacterized protein LOC116307509</fullName>
    </submittedName>
</protein>
<dbReference type="GeneID" id="116307509"/>
<organism evidence="1 2">
    <name type="scientific">Actinia tenebrosa</name>
    <name type="common">Australian red waratah sea anemone</name>
    <dbReference type="NCBI Taxonomy" id="6105"/>
    <lineage>
        <taxon>Eukaryota</taxon>
        <taxon>Metazoa</taxon>
        <taxon>Cnidaria</taxon>
        <taxon>Anthozoa</taxon>
        <taxon>Hexacorallia</taxon>
        <taxon>Actiniaria</taxon>
        <taxon>Actiniidae</taxon>
        <taxon>Actinia</taxon>
    </lineage>
</organism>